<evidence type="ECO:0000313" key="2">
    <source>
        <dbReference type="Proteomes" id="UP000248806"/>
    </source>
</evidence>
<accession>A0A326TXC5</accession>
<dbReference type="EMBL" id="QKUF01000037">
    <property type="protein sequence ID" value="PZW21030.1"/>
    <property type="molecule type" value="Genomic_DNA"/>
</dbReference>
<evidence type="ECO:0000313" key="1">
    <source>
        <dbReference type="EMBL" id="PZW21030.1"/>
    </source>
</evidence>
<reference evidence="1 2" key="1">
    <citation type="submission" date="2018-06" db="EMBL/GenBank/DDBJ databases">
        <title>Genomic Encyclopedia of Archaeal and Bacterial Type Strains, Phase II (KMG-II): from individual species to whole genera.</title>
        <authorList>
            <person name="Goeker M."/>
        </authorList>
    </citation>
    <scope>NUCLEOTIDE SEQUENCE [LARGE SCALE GENOMIC DNA]</scope>
    <source>
        <strain evidence="1 2">ATCC BAA-1881</strain>
    </source>
</reference>
<organism evidence="1 2">
    <name type="scientific">Thermosporothrix hazakensis</name>
    <dbReference type="NCBI Taxonomy" id="644383"/>
    <lineage>
        <taxon>Bacteria</taxon>
        <taxon>Bacillati</taxon>
        <taxon>Chloroflexota</taxon>
        <taxon>Ktedonobacteria</taxon>
        <taxon>Ktedonobacterales</taxon>
        <taxon>Thermosporotrichaceae</taxon>
        <taxon>Thermosporothrix</taxon>
    </lineage>
</organism>
<dbReference type="AlphaFoldDB" id="A0A326TXC5"/>
<proteinExistence type="predicted"/>
<keyword evidence="2" id="KW-1185">Reference proteome</keyword>
<dbReference type="Proteomes" id="UP000248806">
    <property type="component" value="Unassembled WGS sequence"/>
</dbReference>
<name>A0A326TXC5_THEHA</name>
<gene>
    <name evidence="1" type="ORF">EI42_05685</name>
</gene>
<protein>
    <submittedName>
        <fullName evidence="1">Uncharacterized protein</fullName>
    </submittedName>
</protein>
<comment type="caution">
    <text evidence="1">The sequence shown here is derived from an EMBL/GenBank/DDBJ whole genome shotgun (WGS) entry which is preliminary data.</text>
</comment>
<sequence length="54" mass="6432">MLKKLRVAVQIRECNDKGDRIYDEIPLMFQNIRVIVEWACLDKRERLGENRKGA</sequence>